<keyword evidence="4" id="KW-1185">Reference proteome</keyword>
<keyword evidence="1" id="KW-0812">Transmembrane</keyword>
<name>A0AA47NWA2_MERPO</name>
<feature type="transmembrane region" description="Helical" evidence="1">
    <location>
        <begin position="87"/>
        <end position="111"/>
    </location>
</feature>
<proteinExistence type="predicted"/>
<protein>
    <recommendedName>
        <fullName evidence="2">Snake toxin/toxin-like domain-containing protein</fullName>
    </recommendedName>
</protein>
<evidence type="ECO:0000259" key="2">
    <source>
        <dbReference type="Pfam" id="PF00087"/>
    </source>
</evidence>
<comment type="caution">
    <text evidence="3">The sequence shown here is derived from an EMBL/GenBank/DDBJ whole genome shotgun (WGS) entry which is preliminary data.</text>
</comment>
<dbReference type="InterPro" id="IPR035076">
    <property type="entry name" value="Toxin/TOLIP"/>
</dbReference>
<dbReference type="AlphaFoldDB" id="A0AA47NWA2"/>
<reference evidence="3" key="1">
    <citation type="journal article" date="2023" name="Front. Mar. Sci.">
        <title>A new Merluccius polli reference genome to investigate the effects of global change in West African waters.</title>
        <authorList>
            <person name="Mateo J.L."/>
            <person name="Blanco-Fernandez C."/>
            <person name="Garcia-Vazquez E."/>
            <person name="Machado-Schiaffino G."/>
        </authorList>
    </citation>
    <scope>NUCLEOTIDE SEQUENCE</scope>
    <source>
        <strain evidence="3">C29</strain>
        <tissue evidence="3">Fin</tissue>
    </source>
</reference>
<keyword evidence="1" id="KW-1133">Transmembrane helix</keyword>
<sequence length="112" mass="11558">MSSVVPISCFVCSSSATNAQCNLNNQTCPPLQDLCLTIIDILGNTQSIVKQCASQATCAGASDTAAVDEDGNGNIVNCCNSNDFCNFSGAGTTAIHTFLPVLSLLLLLLVVQ</sequence>
<organism evidence="3 4">
    <name type="scientific">Merluccius polli</name>
    <name type="common">Benguela hake</name>
    <name type="synonym">Merluccius cadenati</name>
    <dbReference type="NCBI Taxonomy" id="89951"/>
    <lineage>
        <taxon>Eukaryota</taxon>
        <taxon>Metazoa</taxon>
        <taxon>Chordata</taxon>
        <taxon>Craniata</taxon>
        <taxon>Vertebrata</taxon>
        <taxon>Euteleostomi</taxon>
        <taxon>Actinopterygii</taxon>
        <taxon>Neopterygii</taxon>
        <taxon>Teleostei</taxon>
        <taxon>Neoteleostei</taxon>
        <taxon>Acanthomorphata</taxon>
        <taxon>Zeiogadaria</taxon>
        <taxon>Gadariae</taxon>
        <taxon>Gadiformes</taxon>
        <taxon>Gadoidei</taxon>
        <taxon>Merlucciidae</taxon>
        <taxon>Merluccius</taxon>
    </lineage>
</organism>
<evidence type="ECO:0000313" key="3">
    <source>
        <dbReference type="EMBL" id="KAK0139685.1"/>
    </source>
</evidence>
<evidence type="ECO:0000313" key="4">
    <source>
        <dbReference type="Proteomes" id="UP001174136"/>
    </source>
</evidence>
<dbReference type="EMBL" id="JAOPHQ010004312">
    <property type="protein sequence ID" value="KAK0139685.1"/>
    <property type="molecule type" value="Genomic_DNA"/>
</dbReference>
<keyword evidence="1" id="KW-0472">Membrane</keyword>
<dbReference type="Gene3D" id="2.10.60.10">
    <property type="entry name" value="CD59"/>
    <property type="match status" value="1"/>
</dbReference>
<accession>A0AA47NWA2</accession>
<dbReference type="Proteomes" id="UP001174136">
    <property type="component" value="Unassembled WGS sequence"/>
</dbReference>
<dbReference type="Pfam" id="PF00087">
    <property type="entry name" value="Toxin_TOLIP"/>
    <property type="match status" value="1"/>
</dbReference>
<dbReference type="InterPro" id="IPR045860">
    <property type="entry name" value="Snake_toxin-like_sf"/>
</dbReference>
<evidence type="ECO:0000256" key="1">
    <source>
        <dbReference type="SAM" id="Phobius"/>
    </source>
</evidence>
<gene>
    <name evidence="3" type="ORF">N1851_023420</name>
</gene>
<dbReference type="SUPFAM" id="SSF57302">
    <property type="entry name" value="Snake toxin-like"/>
    <property type="match status" value="1"/>
</dbReference>
<feature type="domain" description="Snake toxin/toxin-like" evidence="2">
    <location>
        <begin position="8"/>
        <end position="86"/>
    </location>
</feature>